<dbReference type="Gene3D" id="1.10.10.1320">
    <property type="entry name" value="Anti-sigma factor, zinc-finger domain"/>
    <property type="match status" value="1"/>
</dbReference>
<keyword evidence="15" id="KW-1185">Reference proteome</keyword>
<evidence type="ECO:0000259" key="13">
    <source>
        <dbReference type="Pfam" id="PF10099"/>
    </source>
</evidence>
<dbReference type="InterPro" id="IPR051474">
    <property type="entry name" value="Anti-sigma-K/W_factor"/>
</dbReference>
<keyword evidence="7 12" id="KW-0472">Membrane</keyword>
<feature type="region of interest" description="Disordered" evidence="11">
    <location>
        <begin position="78"/>
        <end position="121"/>
    </location>
</feature>
<accession>A0ABT2GQ13</accession>
<evidence type="ECO:0000256" key="8">
    <source>
        <dbReference type="ARBA" id="ARBA00023163"/>
    </source>
</evidence>
<keyword evidence="3" id="KW-1003">Cell membrane</keyword>
<gene>
    <name evidence="14" type="ORF">N1027_09200</name>
</gene>
<comment type="caution">
    <text evidence="14">The sequence shown here is derived from an EMBL/GenBank/DDBJ whole genome shotgun (WGS) entry which is preliminary data.</text>
</comment>
<evidence type="ECO:0000256" key="2">
    <source>
        <dbReference type="ARBA" id="ARBA00004236"/>
    </source>
</evidence>
<name>A0ABT2GQ13_9MICO</name>
<evidence type="ECO:0000256" key="10">
    <source>
        <dbReference type="ARBA" id="ARBA00030803"/>
    </source>
</evidence>
<evidence type="ECO:0000256" key="9">
    <source>
        <dbReference type="ARBA" id="ARBA00029829"/>
    </source>
</evidence>
<evidence type="ECO:0000256" key="4">
    <source>
        <dbReference type="ARBA" id="ARBA00022692"/>
    </source>
</evidence>
<dbReference type="PANTHER" id="PTHR37461:SF1">
    <property type="entry name" value="ANTI-SIGMA-K FACTOR RSKA"/>
    <property type="match status" value="1"/>
</dbReference>
<dbReference type="EMBL" id="JANLCM010000001">
    <property type="protein sequence ID" value="MCS5718315.1"/>
    <property type="molecule type" value="Genomic_DNA"/>
</dbReference>
<evidence type="ECO:0000313" key="15">
    <source>
        <dbReference type="Proteomes" id="UP001165584"/>
    </source>
</evidence>
<feature type="domain" description="Anti-sigma K factor RskA C-terminal" evidence="13">
    <location>
        <begin position="134"/>
        <end position="275"/>
    </location>
</feature>
<feature type="region of interest" description="Disordered" evidence="11">
    <location>
        <begin position="1"/>
        <end position="20"/>
    </location>
</feature>
<evidence type="ECO:0000256" key="11">
    <source>
        <dbReference type="SAM" id="MobiDB-lite"/>
    </source>
</evidence>
<keyword evidence="8" id="KW-0804">Transcription</keyword>
<evidence type="ECO:0000256" key="6">
    <source>
        <dbReference type="ARBA" id="ARBA00023015"/>
    </source>
</evidence>
<sequence>MNDRRDDDDPRLSTGAYSLDALTRDEAEAFERATDASDSLREETDGLVETAGLLGLAATPVAPSERLKTDLMAKLATTPQLDREIPATSIPDASTPAETPVADARHASTTTRAESRASSRARTRWFNRPATLVAGIAAAAALFIGGGVVGTAISGGFGDSVITDVSAAGLAEITAAADSQRSTVPVAGGGTATVVWSNELGRSAVVVDGLATLPDGKVYEAWYIDAAGAAPAGTFEASGDGTSWHVLAGALSPGDTVGVTVEPAGGSSAPTTDPIIVAPTV</sequence>
<dbReference type="InterPro" id="IPR041916">
    <property type="entry name" value="Anti_sigma_zinc_sf"/>
</dbReference>
<dbReference type="Proteomes" id="UP001165584">
    <property type="component" value="Unassembled WGS sequence"/>
</dbReference>
<dbReference type="Pfam" id="PF10099">
    <property type="entry name" value="RskA_C"/>
    <property type="match status" value="1"/>
</dbReference>
<feature type="compositionally biased region" description="Low complexity" evidence="11">
    <location>
        <begin position="107"/>
        <end position="118"/>
    </location>
</feature>
<reference evidence="14" key="1">
    <citation type="submission" date="2022-08" db="EMBL/GenBank/DDBJ databases">
        <authorList>
            <person name="Deng Y."/>
            <person name="Han X.-F."/>
            <person name="Zhang Y.-Q."/>
        </authorList>
    </citation>
    <scope>NUCLEOTIDE SEQUENCE</scope>
    <source>
        <strain evidence="14">CPCC 205763</strain>
    </source>
</reference>
<keyword evidence="5 12" id="KW-1133">Transmembrane helix</keyword>
<keyword evidence="6" id="KW-0805">Transcription regulation</keyword>
<evidence type="ECO:0000256" key="7">
    <source>
        <dbReference type="ARBA" id="ARBA00023136"/>
    </source>
</evidence>
<proteinExistence type="predicted"/>
<dbReference type="RefSeq" id="WP_259507115.1">
    <property type="nucleotide sequence ID" value="NZ_JANLCM010000001.1"/>
</dbReference>
<evidence type="ECO:0000256" key="3">
    <source>
        <dbReference type="ARBA" id="ARBA00022475"/>
    </source>
</evidence>
<evidence type="ECO:0000256" key="1">
    <source>
        <dbReference type="ARBA" id="ARBA00004167"/>
    </source>
</evidence>
<feature type="transmembrane region" description="Helical" evidence="12">
    <location>
        <begin position="130"/>
        <end position="153"/>
    </location>
</feature>
<evidence type="ECO:0000313" key="14">
    <source>
        <dbReference type="EMBL" id="MCS5718315.1"/>
    </source>
</evidence>
<organism evidence="14 15">
    <name type="scientific">Herbiconiux aconitum</name>
    <dbReference type="NCBI Taxonomy" id="2970913"/>
    <lineage>
        <taxon>Bacteria</taxon>
        <taxon>Bacillati</taxon>
        <taxon>Actinomycetota</taxon>
        <taxon>Actinomycetes</taxon>
        <taxon>Micrococcales</taxon>
        <taxon>Microbacteriaceae</taxon>
        <taxon>Herbiconiux</taxon>
    </lineage>
</organism>
<protein>
    <recommendedName>
        <fullName evidence="10">Regulator of SigK</fullName>
    </recommendedName>
    <alternativeName>
        <fullName evidence="9">Sigma-K anti-sigma factor RskA</fullName>
    </alternativeName>
</protein>
<dbReference type="PANTHER" id="PTHR37461">
    <property type="entry name" value="ANTI-SIGMA-K FACTOR RSKA"/>
    <property type="match status" value="1"/>
</dbReference>
<evidence type="ECO:0000256" key="5">
    <source>
        <dbReference type="ARBA" id="ARBA00022989"/>
    </source>
</evidence>
<evidence type="ECO:0000256" key="12">
    <source>
        <dbReference type="SAM" id="Phobius"/>
    </source>
</evidence>
<feature type="compositionally biased region" description="Basic and acidic residues" evidence="11">
    <location>
        <begin position="1"/>
        <end position="11"/>
    </location>
</feature>
<dbReference type="InterPro" id="IPR018764">
    <property type="entry name" value="RskA_C"/>
</dbReference>
<keyword evidence="4 12" id="KW-0812">Transmembrane</keyword>
<comment type="subcellular location">
    <subcellularLocation>
        <location evidence="2">Cell membrane</location>
    </subcellularLocation>
    <subcellularLocation>
        <location evidence="1">Membrane</location>
        <topology evidence="1">Single-pass membrane protein</topology>
    </subcellularLocation>
</comment>